<evidence type="ECO:0008006" key="3">
    <source>
        <dbReference type="Google" id="ProtNLM"/>
    </source>
</evidence>
<protein>
    <recommendedName>
        <fullName evidence="3">Calcineurin-like phosphoesterase domain-containing protein</fullName>
    </recommendedName>
</protein>
<dbReference type="KEGG" id="vg:54982970"/>
<reference evidence="1 2" key="1">
    <citation type="submission" date="2017-08" db="EMBL/GenBank/DDBJ databases">
        <title>Complete genome sequence of a novel bacteriophage infecting Bordetella bronchiseptica.</title>
        <authorList>
            <person name="Chen Y."/>
            <person name="Song J."/>
            <person name="Wu B."/>
        </authorList>
    </citation>
    <scope>NUCLEOTIDE SEQUENCE [LARGE SCALE GENOMIC DNA]</scope>
</reference>
<dbReference type="GeneID" id="54982970"/>
<dbReference type="SUPFAM" id="SSF56300">
    <property type="entry name" value="Metallo-dependent phosphatases"/>
    <property type="match status" value="1"/>
</dbReference>
<dbReference type="InterPro" id="IPR029052">
    <property type="entry name" value="Metallo-depent_PP-like"/>
</dbReference>
<evidence type="ECO:0000313" key="2">
    <source>
        <dbReference type="Proteomes" id="UP000228765"/>
    </source>
</evidence>
<dbReference type="Proteomes" id="UP000228765">
    <property type="component" value="Segment"/>
</dbReference>
<sequence length="427" mass="49286">MATQKVTQDEFIQAAAKHNYNAYQMAKALGLDHSNVAKRLNRLISSGAIDAADVEEAKKANGRKVPLSENERKFHEDWGPQECIDELMRIAKIDETKVVTRNYFRVHSDISESTWNRYFGTFLEFKRQAGIMLSRHAHRMERDIAKHASKDVQRAMNEQKSGWEGAYLRPSGKRFQTVLVASDIHDIECDPFWRVCFLDTARRVQPEKIVINGDALDLPEFGKYGVDPREWDVVGRIRWLHQFLADVRKASPESEIVYIEGNHEFRLLRHLAEATPALKVVLSDLHGFTVPKLLGLDTYEVNYIARMDLAAFTERDVKDELKKNYHIMFDCLLAHHFPEGRQMGYPGFNGHHHKHIVWPFYSPTFGSTEWHQLGCGHQRAASYCAGEKWALGFMLAHVDTHQKHVQFEYVEVRDFAMIGGKFYQRAA</sequence>
<organism evidence="1 2">
    <name type="scientific">Bordetella phage vB_BbrM_PHB04</name>
    <dbReference type="NCBI Taxonomy" id="2029657"/>
    <lineage>
        <taxon>Viruses</taxon>
        <taxon>Duplodnaviria</taxon>
        <taxon>Heunggongvirae</taxon>
        <taxon>Uroviricota</taxon>
        <taxon>Caudoviricetes</taxon>
        <taxon>Phabquatrovirus</taxon>
        <taxon>Phabquatrovirus PHB04</taxon>
    </lineage>
</organism>
<accession>A0A291LA70</accession>
<proteinExistence type="predicted"/>
<dbReference type="EMBL" id="MF663786">
    <property type="protein sequence ID" value="ATI15714.1"/>
    <property type="molecule type" value="Genomic_DNA"/>
</dbReference>
<dbReference type="RefSeq" id="YP_009792762.1">
    <property type="nucleotide sequence ID" value="NC_047861.1"/>
</dbReference>
<name>A0A291LA70_9CAUD</name>
<keyword evidence="2" id="KW-1185">Reference proteome</keyword>
<evidence type="ECO:0000313" key="1">
    <source>
        <dbReference type="EMBL" id="ATI15714.1"/>
    </source>
</evidence>